<organism evidence="5 6">
    <name type="scientific">Agathobaculum faecis</name>
    <dbReference type="NCBI Taxonomy" id="2763013"/>
    <lineage>
        <taxon>Bacteria</taxon>
        <taxon>Bacillati</taxon>
        <taxon>Bacillota</taxon>
        <taxon>Clostridia</taxon>
        <taxon>Eubacteriales</taxon>
        <taxon>Butyricicoccaceae</taxon>
        <taxon>Agathobaculum</taxon>
    </lineage>
</organism>
<comment type="cofactor">
    <cofactor evidence="1">
        <name>[3Fe-4S] cluster</name>
        <dbReference type="ChEBI" id="CHEBI:21137"/>
    </cofactor>
</comment>
<comment type="cofactor">
    <cofactor evidence="3">
        <name>[2Fe-2S] cluster</name>
        <dbReference type="ChEBI" id="CHEBI:190135"/>
    </cofactor>
</comment>
<comment type="caution">
    <text evidence="5">The sequence shown here is derived from an EMBL/GenBank/DDBJ whole genome shotgun (WGS) entry which is preliminary data.</text>
</comment>
<evidence type="ECO:0000256" key="3">
    <source>
        <dbReference type="ARBA" id="ARBA00034078"/>
    </source>
</evidence>
<dbReference type="GO" id="GO:0009055">
    <property type="term" value="F:electron transfer activity"/>
    <property type="evidence" value="ECO:0007669"/>
    <property type="project" value="InterPro"/>
</dbReference>
<dbReference type="SUPFAM" id="SSF54292">
    <property type="entry name" value="2Fe-2S ferredoxin-like"/>
    <property type="match status" value="1"/>
</dbReference>
<evidence type="ECO:0000313" key="6">
    <source>
        <dbReference type="Proteomes" id="UP000606499"/>
    </source>
</evidence>
<accession>A0A923LWC8</accession>
<dbReference type="InterPro" id="IPR025192">
    <property type="entry name" value="Succ_DH/fum_Rdtase_N"/>
</dbReference>
<proteinExistence type="inferred from homology"/>
<dbReference type="PANTHER" id="PTHR11921">
    <property type="entry name" value="SUCCINATE DEHYDROGENASE IRON-SULFUR PROTEIN"/>
    <property type="match status" value="1"/>
</dbReference>
<dbReference type="GO" id="GO:0022904">
    <property type="term" value="P:respiratory electron transport chain"/>
    <property type="evidence" value="ECO:0007669"/>
    <property type="project" value="TreeGrafter"/>
</dbReference>
<dbReference type="RefSeq" id="WP_082397373.1">
    <property type="nucleotide sequence ID" value="NZ_JACOPL010000020.1"/>
</dbReference>
<dbReference type="Pfam" id="PF13085">
    <property type="entry name" value="Fer2_3"/>
    <property type="match status" value="1"/>
</dbReference>
<dbReference type="InterPro" id="IPR012675">
    <property type="entry name" value="Beta-grasp_dom_sf"/>
</dbReference>
<dbReference type="InterPro" id="IPR050573">
    <property type="entry name" value="SDH/FRD_Iron-Sulfur"/>
</dbReference>
<dbReference type="GO" id="GO:0009060">
    <property type="term" value="P:aerobic respiration"/>
    <property type="evidence" value="ECO:0007669"/>
    <property type="project" value="TreeGrafter"/>
</dbReference>
<name>A0A923LWC8_9FIRM</name>
<dbReference type="Proteomes" id="UP000606499">
    <property type="component" value="Unassembled WGS sequence"/>
</dbReference>
<sequence>MKVLIDRYDPDTGLRRTDTFEVENSACEGMTVMGLLNHISLHCDSTLAYYHHSVCDHGICGRCTLSVNGKVRLACLTPVTGYQELHLAPAAGRVVIRDLVTK</sequence>
<dbReference type="AlphaFoldDB" id="A0A923LWC8"/>
<dbReference type="GO" id="GO:0051536">
    <property type="term" value="F:iron-sulfur cluster binding"/>
    <property type="evidence" value="ECO:0007669"/>
    <property type="project" value="InterPro"/>
</dbReference>
<dbReference type="Gene3D" id="3.10.20.30">
    <property type="match status" value="1"/>
</dbReference>
<evidence type="ECO:0000256" key="2">
    <source>
        <dbReference type="ARBA" id="ARBA00009433"/>
    </source>
</evidence>
<keyword evidence="6" id="KW-1185">Reference proteome</keyword>
<protein>
    <submittedName>
        <fullName evidence="5">Succinate dehydrogenase</fullName>
    </submittedName>
</protein>
<reference evidence="5" key="1">
    <citation type="submission" date="2020-08" db="EMBL/GenBank/DDBJ databases">
        <title>Genome public.</title>
        <authorList>
            <person name="Liu C."/>
            <person name="Sun Q."/>
        </authorList>
    </citation>
    <scope>NUCLEOTIDE SEQUENCE</scope>
    <source>
        <strain evidence="5">NSJ-28</strain>
    </source>
</reference>
<dbReference type="InterPro" id="IPR036010">
    <property type="entry name" value="2Fe-2S_ferredoxin-like_sf"/>
</dbReference>
<feature type="domain" description="Succinate dehydogenase/fumarate reductase N-terminal" evidence="4">
    <location>
        <begin position="3"/>
        <end position="101"/>
    </location>
</feature>
<evidence type="ECO:0000313" key="5">
    <source>
        <dbReference type="EMBL" id="MBC5726593.1"/>
    </source>
</evidence>
<comment type="similarity">
    <text evidence="2">Belongs to the succinate dehydrogenase/fumarate reductase iron-sulfur protein family.</text>
</comment>
<dbReference type="EMBL" id="JACOPL010000020">
    <property type="protein sequence ID" value="MBC5726593.1"/>
    <property type="molecule type" value="Genomic_DNA"/>
</dbReference>
<gene>
    <name evidence="5" type="ORF">H8S45_14150</name>
</gene>
<evidence type="ECO:0000259" key="4">
    <source>
        <dbReference type="Pfam" id="PF13085"/>
    </source>
</evidence>
<evidence type="ECO:0000256" key="1">
    <source>
        <dbReference type="ARBA" id="ARBA00001927"/>
    </source>
</evidence>
<dbReference type="PANTHER" id="PTHR11921:SF29">
    <property type="entry name" value="SUCCINATE DEHYDROGENASE [UBIQUINONE] IRON-SULFUR SUBUNIT, MITOCHONDRIAL"/>
    <property type="match status" value="1"/>
</dbReference>